<protein>
    <recommendedName>
        <fullName evidence="3">DUF4926 domain-containing protein</fullName>
    </recommendedName>
</protein>
<accession>A0A1J0ACD6</accession>
<evidence type="ECO:0000313" key="2">
    <source>
        <dbReference type="Proteomes" id="UP000180235"/>
    </source>
</evidence>
<dbReference type="KEGG" id="glt:GlitD10_1274"/>
<dbReference type="STRING" id="1188229.GlitD10_1274"/>
<dbReference type="OrthoDB" id="488825at2"/>
<name>A0A1J0ACD6_9CYAN</name>
<dbReference type="EMBL" id="CP017675">
    <property type="protein sequence ID" value="APB33594.1"/>
    <property type="molecule type" value="Genomic_DNA"/>
</dbReference>
<sequence length="82" mass="8844">MPMELYQEVALTRDLPEEGLKAGDVAMLVDFIIHPSNGEDGCVLEIFNAIGESFAVVAVPISAVEVLRSDEILTVRTLAKAD</sequence>
<evidence type="ECO:0000313" key="1">
    <source>
        <dbReference type="EMBL" id="APB33594.1"/>
    </source>
</evidence>
<reference evidence="1 2" key="1">
    <citation type="submission" date="2016-10" db="EMBL/GenBank/DDBJ databases">
        <title>Description of Gloeomargarita lithophora gen. nov., sp. nov., a thylakoid-bearing basal-branching cyanobacterium with intracellular carbonates, and proposal for Gloeomargaritales ord. nov.</title>
        <authorList>
            <person name="Moreira D."/>
            <person name="Tavera R."/>
            <person name="Benzerara K."/>
            <person name="Skouri-Panet F."/>
            <person name="Couradeau E."/>
            <person name="Gerard E."/>
            <person name="Loussert C."/>
            <person name="Novelo E."/>
            <person name="Zivanovic Y."/>
            <person name="Lopez-Garcia P."/>
        </authorList>
    </citation>
    <scope>NUCLEOTIDE SEQUENCE [LARGE SCALE GENOMIC DNA]</scope>
    <source>
        <strain evidence="1 2">D10</strain>
    </source>
</reference>
<dbReference type="Proteomes" id="UP000180235">
    <property type="component" value="Chromosome"/>
</dbReference>
<proteinExistence type="predicted"/>
<dbReference type="RefSeq" id="WP_071454157.1">
    <property type="nucleotide sequence ID" value="NZ_CP017675.1"/>
</dbReference>
<gene>
    <name evidence="1" type="ORF">GlitD10_1274</name>
</gene>
<keyword evidence="2" id="KW-1185">Reference proteome</keyword>
<dbReference type="AlphaFoldDB" id="A0A1J0ACD6"/>
<organism evidence="1 2">
    <name type="scientific">Gloeomargarita lithophora Alchichica-D10</name>
    <dbReference type="NCBI Taxonomy" id="1188229"/>
    <lineage>
        <taxon>Bacteria</taxon>
        <taxon>Bacillati</taxon>
        <taxon>Cyanobacteriota</taxon>
        <taxon>Cyanophyceae</taxon>
        <taxon>Gloeomargaritales</taxon>
        <taxon>Gloeomargaritaceae</taxon>
        <taxon>Gloeomargarita</taxon>
    </lineage>
</organism>
<dbReference type="Pfam" id="PF16277">
    <property type="entry name" value="DUF4926"/>
    <property type="match status" value="1"/>
</dbReference>
<evidence type="ECO:0008006" key="3">
    <source>
        <dbReference type="Google" id="ProtNLM"/>
    </source>
</evidence>
<dbReference type="InterPro" id="IPR032568">
    <property type="entry name" value="DUF4926"/>
</dbReference>